<comment type="caution">
    <text evidence="1">The sequence shown here is derived from an EMBL/GenBank/DDBJ whole genome shotgun (WGS) entry which is preliminary data.</text>
</comment>
<evidence type="ECO:0000313" key="1">
    <source>
        <dbReference type="EMBL" id="CAK5008253.1"/>
    </source>
</evidence>
<organism evidence="1 2">
    <name type="scientific">Meloidogyne enterolobii</name>
    <name type="common">Root-knot nematode worm</name>
    <name type="synonym">Meloidogyne mayaguensis</name>
    <dbReference type="NCBI Taxonomy" id="390850"/>
    <lineage>
        <taxon>Eukaryota</taxon>
        <taxon>Metazoa</taxon>
        <taxon>Ecdysozoa</taxon>
        <taxon>Nematoda</taxon>
        <taxon>Chromadorea</taxon>
        <taxon>Rhabditida</taxon>
        <taxon>Tylenchina</taxon>
        <taxon>Tylenchomorpha</taxon>
        <taxon>Tylenchoidea</taxon>
        <taxon>Meloidogynidae</taxon>
        <taxon>Meloidogyninae</taxon>
        <taxon>Meloidogyne</taxon>
    </lineage>
</organism>
<protein>
    <submittedName>
        <fullName evidence="1">Uncharacterized protein</fullName>
    </submittedName>
</protein>
<name>A0ACB0XM70_MELEN</name>
<reference evidence="1" key="1">
    <citation type="submission" date="2023-11" db="EMBL/GenBank/DDBJ databases">
        <authorList>
            <person name="Poullet M."/>
        </authorList>
    </citation>
    <scope>NUCLEOTIDE SEQUENCE</scope>
    <source>
        <strain evidence="1">E1834</strain>
    </source>
</reference>
<keyword evidence="2" id="KW-1185">Reference proteome</keyword>
<evidence type="ECO:0000313" key="2">
    <source>
        <dbReference type="Proteomes" id="UP001497535"/>
    </source>
</evidence>
<proteinExistence type="predicted"/>
<sequence>MKSKTVSASTYFLKTFSLPNIFLHINSVNTNTFLKMNSDATDGSNIPSKFAFLLIKIPKFFSSPLTSLEVAKKVGLGNRFAFTLDCLPFSEDGPIVVLVIDFLQMAQDQRKIVLEFLKANGGELLDTPGYAIKFEDWYVLMDVQGKLRRTHPRAFYSEDGGIAINGEALTRSPTAKSVFIEFTTPKGFTTYEEPKFFEF</sequence>
<accession>A0ACB0XM70</accession>
<dbReference type="EMBL" id="CAVMJV010000001">
    <property type="protein sequence ID" value="CAK5008253.1"/>
    <property type="molecule type" value="Genomic_DNA"/>
</dbReference>
<dbReference type="Proteomes" id="UP001497535">
    <property type="component" value="Unassembled WGS sequence"/>
</dbReference>
<gene>
    <name evidence="1" type="ORF">MENTE1834_LOCUS1005</name>
</gene>